<reference evidence="1 2" key="1">
    <citation type="submission" date="2019-03" db="EMBL/GenBank/DDBJ databases">
        <title>Genomic Encyclopedia of Type Strains, Phase IV (KMG-V): Genome sequencing to study the core and pangenomes of soil and plant-associated prokaryotes.</title>
        <authorList>
            <person name="Whitman W."/>
        </authorList>
    </citation>
    <scope>NUCLEOTIDE SEQUENCE [LARGE SCALE GENOMIC DNA]</scope>
    <source>
        <strain evidence="1 2">Hc14</strain>
    </source>
</reference>
<accession>A0A4R3QC04</accession>
<name>A0A4R3QC04_RHISU</name>
<comment type="caution">
    <text evidence="1">The sequence shown here is derived from an EMBL/GenBank/DDBJ whole genome shotgun (WGS) entry which is preliminary data.</text>
</comment>
<evidence type="ECO:0000313" key="1">
    <source>
        <dbReference type="EMBL" id="TCU17032.1"/>
    </source>
</evidence>
<proteinExistence type="predicted"/>
<organism evidence="1 2">
    <name type="scientific">Rhizobium sullae</name>
    <name type="common">Rhizobium hedysari</name>
    <dbReference type="NCBI Taxonomy" id="50338"/>
    <lineage>
        <taxon>Bacteria</taxon>
        <taxon>Pseudomonadati</taxon>
        <taxon>Pseudomonadota</taxon>
        <taxon>Alphaproteobacteria</taxon>
        <taxon>Hyphomicrobiales</taxon>
        <taxon>Rhizobiaceae</taxon>
        <taxon>Rhizobium/Agrobacterium group</taxon>
        <taxon>Rhizobium</taxon>
    </lineage>
</organism>
<dbReference type="EMBL" id="SMBH01000004">
    <property type="protein sequence ID" value="TCU17032.1"/>
    <property type="molecule type" value="Genomic_DNA"/>
</dbReference>
<gene>
    <name evidence="1" type="ORF">EV132_10455</name>
</gene>
<dbReference type="Proteomes" id="UP000294576">
    <property type="component" value="Unassembled WGS sequence"/>
</dbReference>
<dbReference type="RefSeq" id="WP_132561893.1">
    <property type="nucleotide sequence ID" value="NZ_SMBH01000004.1"/>
</dbReference>
<sequence>MQFSGEATCMEPSEPATAERRALIDHLRAVIANLARGLAADGQLDAAYSDEIIAGTVRLIRTSHALLDDEVIAQTIH</sequence>
<evidence type="ECO:0000313" key="2">
    <source>
        <dbReference type="Proteomes" id="UP000294576"/>
    </source>
</evidence>
<protein>
    <submittedName>
        <fullName evidence="1">Uncharacterized protein</fullName>
    </submittedName>
</protein>
<dbReference type="AlphaFoldDB" id="A0A4R3QC04"/>